<keyword evidence="2" id="KW-1185">Reference proteome</keyword>
<protein>
    <submittedName>
        <fullName evidence="1">Uncharacterized protein</fullName>
    </submittedName>
</protein>
<reference evidence="1 2" key="1">
    <citation type="journal article" date="2017" name="Curr. Biol.">
        <title>The Evolution of Venom by Co-option of Single-Copy Genes.</title>
        <authorList>
            <person name="Martinson E.O."/>
            <person name="Mrinalini"/>
            <person name="Kelkar Y.D."/>
            <person name="Chang C.H."/>
            <person name="Werren J.H."/>
        </authorList>
    </citation>
    <scope>NUCLEOTIDE SEQUENCE [LARGE SCALE GENOMIC DNA]</scope>
    <source>
        <strain evidence="1 2">Alberta</strain>
        <tissue evidence="1">Whole body</tissue>
    </source>
</reference>
<evidence type="ECO:0000313" key="1">
    <source>
        <dbReference type="EMBL" id="OXU18117.1"/>
    </source>
</evidence>
<sequence length="87" mass="10417">CGHNLFNFCVFFEYKFWCYTIISKRLLSIGLKISVRTPLVIARCQIYFGLNPAFIRRMMTHPKIAKNRFLARTRILCILQKRFVEKL</sequence>
<accession>A0A232EIB6</accession>
<dbReference type="AlphaFoldDB" id="A0A232EIB6"/>
<gene>
    <name evidence="1" type="ORF">TSAR_008632</name>
</gene>
<organism evidence="1 2">
    <name type="scientific">Trichomalopsis sarcophagae</name>
    <dbReference type="NCBI Taxonomy" id="543379"/>
    <lineage>
        <taxon>Eukaryota</taxon>
        <taxon>Metazoa</taxon>
        <taxon>Ecdysozoa</taxon>
        <taxon>Arthropoda</taxon>
        <taxon>Hexapoda</taxon>
        <taxon>Insecta</taxon>
        <taxon>Pterygota</taxon>
        <taxon>Neoptera</taxon>
        <taxon>Endopterygota</taxon>
        <taxon>Hymenoptera</taxon>
        <taxon>Apocrita</taxon>
        <taxon>Proctotrupomorpha</taxon>
        <taxon>Chalcidoidea</taxon>
        <taxon>Pteromalidae</taxon>
        <taxon>Pteromalinae</taxon>
        <taxon>Trichomalopsis</taxon>
    </lineage>
</organism>
<feature type="non-terminal residue" evidence="1">
    <location>
        <position position="1"/>
    </location>
</feature>
<evidence type="ECO:0000313" key="2">
    <source>
        <dbReference type="Proteomes" id="UP000215335"/>
    </source>
</evidence>
<dbReference type="Proteomes" id="UP000215335">
    <property type="component" value="Unassembled WGS sequence"/>
</dbReference>
<dbReference type="EMBL" id="NNAY01004276">
    <property type="protein sequence ID" value="OXU18117.1"/>
    <property type="molecule type" value="Genomic_DNA"/>
</dbReference>
<name>A0A232EIB6_9HYME</name>
<comment type="caution">
    <text evidence="1">The sequence shown here is derived from an EMBL/GenBank/DDBJ whole genome shotgun (WGS) entry which is preliminary data.</text>
</comment>
<proteinExistence type="predicted"/>